<organism evidence="1">
    <name type="scientific">Rhizobium phage IG49</name>
    <dbReference type="NCBI Taxonomy" id="3129228"/>
    <lineage>
        <taxon>Viruses</taxon>
        <taxon>Duplodnaviria</taxon>
        <taxon>Heunggongvirae</taxon>
        <taxon>Uroviricota</taxon>
        <taxon>Caudoviricetes</taxon>
    </lineage>
</organism>
<accession>A0AAU8HYL2</accession>
<dbReference type="EMBL" id="PP429227">
    <property type="protein sequence ID" value="XCI77705.1"/>
    <property type="molecule type" value="Genomic_DNA"/>
</dbReference>
<evidence type="ECO:0000313" key="1">
    <source>
        <dbReference type="EMBL" id="XCI77705.1"/>
    </source>
</evidence>
<proteinExistence type="predicted"/>
<protein>
    <submittedName>
        <fullName evidence="1">Uncharacterized protein</fullName>
    </submittedName>
</protein>
<reference evidence="1" key="1">
    <citation type="submission" date="2024-03" db="EMBL/GenBank/DDBJ databases">
        <authorList>
            <person name="Chantapakul B."/>
            <person name="Wang S."/>
        </authorList>
    </citation>
    <scope>NUCLEOTIDE SEQUENCE</scope>
</reference>
<sequence>MRIIFEFLFPENFPFLRRRRAVILFRFISLCRCLTEIKRRQKISRICDNINAP</sequence>
<gene>
    <name evidence="1" type="ORF">VGRTQORK_CDS0092</name>
</gene>
<name>A0AAU8HYL2_9CAUD</name>